<dbReference type="GO" id="GO:0046872">
    <property type="term" value="F:metal ion binding"/>
    <property type="evidence" value="ECO:0007669"/>
    <property type="project" value="InterPro"/>
</dbReference>
<dbReference type="STRING" id="1797243.A2943_01910"/>
<dbReference type="GO" id="GO:0005524">
    <property type="term" value="F:ATP binding"/>
    <property type="evidence" value="ECO:0007669"/>
    <property type="project" value="UniProtKB-UniRule"/>
</dbReference>
<keyword evidence="6 9" id="KW-0067">ATP-binding</keyword>
<evidence type="ECO:0000256" key="5">
    <source>
        <dbReference type="ARBA" id="ARBA00022741"/>
    </source>
</evidence>
<organism evidence="11 12">
    <name type="scientific">Candidatus Adlerbacteria bacterium RIFCSPLOWO2_01_FULL_51_16</name>
    <dbReference type="NCBI Taxonomy" id="1797243"/>
    <lineage>
        <taxon>Bacteria</taxon>
        <taxon>Candidatus Adleribacteriota</taxon>
    </lineage>
</organism>
<dbReference type="InterPro" id="IPR000291">
    <property type="entry name" value="D-Ala_lig_Van_CS"/>
</dbReference>
<sequence length="216" mass="24053">NKQRTKLAVEKLGVKVPRGIVVDKGPDIEEQALHIFRTFPHPAIVKPVIGGSSVGMTLADSFYALKSGLERAFQIAPKVLVEEYIKGKEATVGVIENFRGERSYALFPIEIVPPVKSAFYDYDAKYAGETQLVTPGNFSENEKQELQRIARMAHDTLGLSHYSRSDFIVSKRGIYFLEVNTLPGLTEHSNMPHALKAVGSKLSEFLDHIISLARRK</sequence>
<dbReference type="InterPro" id="IPR011761">
    <property type="entry name" value="ATP-grasp"/>
</dbReference>
<keyword evidence="4" id="KW-0436">Ligase</keyword>
<evidence type="ECO:0000256" key="6">
    <source>
        <dbReference type="ARBA" id="ARBA00022840"/>
    </source>
</evidence>
<keyword evidence="5 9" id="KW-0547">Nucleotide-binding</keyword>
<dbReference type="PROSITE" id="PS00844">
    <property type="entry name" value="DALA_DALA_LIGASE_2"/>
    <property type="match status" value="1"/>
</dbReference>
<keyword evidence="3" id="KW-0963">Cytoplasm</keyword>
<dbReference type="Gene3D" id="3.30.470.20">
    <property type="entry name" value="ATP-grasp fold, B domain"/>
    <property type="match status" value="1"/>
</dbReference>
<evidence type="ECO:0000313" key="12">
    <source>
        <dbReference type="Proteomes" id="UP000176185"/>
    </source>
</evidence>
<evidence type="ECO:0000256" key="8">
    <source>
        <dbReference type="ARBA" id="ARBA00022984"/>
    </source>
</evidence>
<keyword evidence="8" id="KW-0573">Peptidoglycan synthesis</keyword>
<dbReference type="GO" id="GO:0008716">
    <property type="term" value="F:D-alanine-D-alanine ligase activity"/>
    <property type="evidence" value="ECO:0007669"/>
    <property type="project" value="InterPro"/>
</dbReference>
<dbReference type="Gene3D" id="3.30.1490.20">
    <property type="entry name" value="ATP-grasp fold, A domain"/>
    <property type="match status" value="1"/>
</dbReference>
<dbReference type="PROSITE" id="PS50975">
    <property type="entry name" value="ATP_GRASP"/>
    <property type="match status" value="1"/>
</dbReference>
<dbReference type="AlphaFoldDB" id="A0A1F4XH01"/>
<dbReference type="EMBL" id="MEWX01000013">
    <property type="protein sequence ID" value="OGC80874.1"/>
    <property type="molecule type" value="Genomic_DNA"/>
</dbReference>
<name>A0A1F4XH01_9BACT</name>
<comment type="similarity">
    <text evidence="2">Belongs to the D-alanine--D-alanine ligase family.</text>
</comment>
<evidence type="ECO:0000256" key="2">
    <source>
        <dbReference type="ARBA" id="ARBA00010871"/>
    </source>
</evidence>
<evidence type="ECO:0000256" key="1">
    <source>
        <dbReference type="ARBA" id="ARBA00004496"/>
    </source>
</evidence>
<dbReference type="GO" id="GO:0005737">
    <property type="term" value="C:cytoplasm"/>
    <property type="evidence" value="ECO:0007669"/>
    <property type="project" value="UniProtKB-SubCell"/>
</dbReference>
<feature type="non-terminal residue" evidence="11">
    <location>
        <position position="1"/>
    </location>
</feature>
<evidence type="ECO:0000256" key="3">
    <source>
        <dbReference type="ARBA" id="ARBA00022490"/>
    </source>
</evidence>
<evidence type="ECO:0000256" key="4">
    <source>
        <dbReference type="ARBA" id="ARBA00022598"/>
    </source>
</evidence>
<dbReference type="GO" id="GO:0009252">
    <property type="term" value="P:peptidoglycan biosynthetic process"/>
    <property type="evidence" value="ECO:0007669"/>
    <property type="project" value="UniProtKB-KW"/>
</dbReference>
<comment type="subcellular location">
    <subcellularLocation>
        <location evidence="1">Cytoplasm</location>
    </subcellularLocation>
</comment>
<evidence type="ECO:0000259" key="10">
    <source>
        <dbReference type="PROSITE" id="PS50975"/>
    </source>
</evidence>
<dbReference type="PANTHER" id="PTHR23132:SF23">
    <property type="entry name" value="D-ALANINE--D-ALANINE LIGASE B"/>
    <property type="match status" value="1"/>
</dbReference>
<protein>
    <recommendedName>
        <fullName evidence="10">ATP-grasp domain-containing protein</fullName>
    </recommendedName>
</protein>
<keyword evidence="7" id="KW-0133">Cell shape</keyword>
<dbReference type="InterPro" id="IPR011095">
    <property type="entry name" value="Dala_Dala_lig_C"/>
</dbReference>
<reference evidence="11 12" key="1">
    <citation type="journal article" date="2016" name="Nat. Commun.">
        <title>Thousands of microbial genomes shed light on interconnected biogeochemical processes in an aquifer system.</title>
        <authorList>
            <person name="Anantharaman K."/>
            <person name="Brown C.T."/>
            <person name="Hug L.A."/>
            <person name="Sharon I."/>
            <person name="Castelle C.J."/>
            <person name="Probst A.J."/>
            <person name="Thomas B.C."/>
            <person name="Singh A."/>
            <person name="Wilkins M.J."/>
            <person name="Karaoz U."/>
            <person name="Brodie E.L."/>
            <person name="Williams K.H."/>
            <person name="Hubbard S.S."/>
            <person name="Banfield J.F."/>
        </authorList>
    </citation>
    <scope>NUCLEOTIDE SEQUENCE [LARGE SCALE GENOMIC DNA]</scope>
</reference>
<comment type="caution">
    <text evidence="11">The sequence shown here is derived from an EMBL/GenBank/DDBJ whole genome shotgun (WGS) entry which is preliminary data.</text>
</comment>
<evidence type="ECO:0000256" key="9">
    <source>
        <dbReference type="PROSITE-ProRule" id="PRU00409"/>
    </source>
</evidence>
<evidence type="ECO:0000256" key="7">
    <source>
        <dbReference type="ARBA" id="ARBA00022960"/>
    </source>
</evidence>
<dbReference type="InterPro" id="IPR013815">
    <property type="entry name" value="ATP_grasp_subdomain_1"/>
</dbReference>
<dbReference type="Pfam" id="PF07478">
    <property type="entry name" value="Dala_Dala_lig_C"/>
    <property type="match status" value="1"/>
</dbReference>
<dbReference type="PANTHER" id="PTHR23132">
    <property type="entry name" value="D-ALANINE--D-ALANINE LIGASE"/>
    <property type="match status" value="1"/>
</dbReference>
<dbReference type="Proteomes" id="UP000176185">
    <property type="component" value="Unassembled WGS sequence"/>
</dbReference>
<dbReference type="SUPFAM" id="SSF56059">
    <property type="entry name" value="Glutathione synthetase ATP-binding domain-like"/>
    <property type="match status" value="1"/>
</dbReference>
<accession>A0A1F4XH01</accession>
<dbReference type="GO" id="GO:0008360">
    <property type="term" value="P:regulation of cell shape"/>
    <property type="evidence" value="ECO:0007669"/>
    <property type="project" value="UniProtKB-KW"/>
</dbReference>
<evidence type="ECO:0000313" key="11">
    <source>
        <dbReference type="EMBL" id="OGC80874.1"/>
    </source>
</evidence>
<feature type="domain" description="ATP-grasp" evidence="10">
    <location>
        <begin position="6"/>
        <end position="211"/>
    </location>
</feature>
<gene>
    <name evidence="11" type="ORF">A2943_01910</name>
</gene>
<proteinExistence type="inferred from homology"/>